<keyword evidence="4" id="KW-1185">Reference proteome</keyword>
<reference evidence="3 4" key="1">
    <citation type="submission" date="2018-06" db="EMBL/GenBank/DDBJ databases">
        <title>Genomic Encyclopedia of Archaeal and Bacterial Type Strains, Phase II (KMG-II): from individual species to whole genera.</title>
        <authorList>
            <person name="Goeker M."/>
        </authorList>
    </citation>
    <scope>NUCLEOTIDE SEQUENCE [LARGE SCALE GENOMIC DNA]</scope>
    <source>
        <strain evidence="3 4">ATCC BAA-1881</strain>
    </source>
</reference>
<dbReference type="RefSeq" id="WP_111318510.1">
    <property type="nucleotide sequence ID" value="NZ_BIFX01000001.1"/>
</dbReference>
<dbReference type="Pfam" id="PF13181">
    <property type="entry name" value="TPR_8"/>
    <property type="match status" value="2"/>
</dbReference>
<dbReference type="InterPro" id="IPR011990">
    <property type="entry name" value="TPR-like_helical_dom_sf"/>
</dbReference>
<sequence>MSPKKPTNNKKAQELKAQADQEQLQHLLASYQQIGQQLDVAEKTARVEEALSDIFSQSVPTQLAFFKELGKREDVVAANILNAAYHLAPEKEARKEARRSLIQLEGAKIIPEWVPPTPPSFVTLNIASGEKKPRFWQAIYTDSRDIGEVELLVCWYEGEEYEGIRVMGFLLDFWDVGIKEFFTDVMSKRQLEQQIEYTRANFEGVKLIKSPLARARLLLEEALEVHRAQGSKLPPEYTHHSHLVRKLILEAPEAHAGNEDEEEVYAEGATPSSKTEVEELFQEFFGISQAEDVVRNFLEFWTNGEFIRAYDLLSRESPLKQGLPREEWVKLHKRWFDTAHPTRFNPHVIHAREVDDLFESDEDRYTAPVEDEEDVEVVDALWSMEMIETPIARELPALPQATAHYARTGRYWFWTAFKLVEENEQTRIHSLTDEGGRLLGLPDAELQRGAAALERLYKEELGTLGLSNEQEIRNQGFKSLFDQDDENIDIPPSQRWGELAELLTLLTQMLHYQDALIARAPQKAPVLYQTAGARALLSLDAERAAYYYQLLAERFPEQQAFALRKMAEALQLLSQELQEERADIARVRTIESDAEQALQEALTKERTPEALILLARQLIQQDNRRDEAEELLLEAATLSPSTPEATQIEGNLGLLYEQKGNLEQALMHYQRAAEITPHYPGVWTDIGDLQMRMRLYDSAELSFLRSIDIEPDNVEAYIQLGLLYRSVKHDPVGAEDVLLQGLETHGSDANLLASLALTYVEQGKFRDAENYLEKAEELAPDFPLVQEAREAYEVAMSYREHLQRKKRKRPDTK</sequence>
<evidence type="ECO:0000256" key="1">
    <source>
        <dbReference type="PROSITE-ProRule" id="PRU00339"/>
    </source>
</evidence>
<dbReference type="Gene3D" id="1.25.40.10">
    <property type="entry name" value="Tetratricopeptide repeat domain"/>
    <property type="match status" value="2"/>
</dbReference>
<dbReference type="OrthoDB" id="113951at2"/>
<keyword evidence="1" id="KW-0802">TPR repeat</keyword>
<evidence type="ECO:0000313" key="3">
    <source>
        <dbReference type="EMBL" id="PZW36344.1"/>
    </source>
</evidence>
<dbReference type="PROSITE" id="PS50005">
    <property type="entry name" value="TPR"/>
    <property type="match status" value="3"/>
</dbReference>
<comment type="caution">
    <text evidence="3">The sequence shown here is derived from an EMBL/GenBank/DDBJ whole genome shotgun (WGS) entry which is preliminary data.</text>
</comment>
<proteinExistence type="predicted"/>
<accession>A0A326UE80</accession>
<gene>
    <name evidence="3" type="ORF">EI42_00518</name>
</gene>
<dbReference type="InterPro" id="IPR052384">
    <property type="entry name" value="TMTC_O-mannosyltransferase"/>
</dbReference>
<dbReference type="GO" id="GO:0000030">
    <property type="term" value="F:mannosyltransferase activity"/>
    <property type="evidence" value="ECO:0007669"/>
    <property type="project" value="TreeGrafter"/>
</dbReference>
<evidence type="ECO:0000313" key="4">
    <source>
        <dbReference type="Proteomes" id="UP000248806"/>
    </source>
</evidence>
<dbReference type="GO" id="GO:0035269">
    <property type="term" value="P:protein O-linked glycosylation via mannose"/>
    <property type="evidence" value="ECO:0007669"/>
    <property type="project" value="TreeGrafter"/>
</dbReference>
<feature type="coiled-coil region" evidence="2">
    <location>
        <begin position="563"/>
        <end position="590"/>
    </location>
</feature>
<dbReference type="PANTHER" id="PTHR44216">
    <property type="entry name" value="PROTEIN O-MANNOSYL-TRANSFERASE TMTC2"/>
    <property type="match status" value="1"/>
</dbReference>
<feature type="repeat" description="TPR" evidence="1">
    <location>
        <begin position="680"/>
        <end position="713"/>
    </location>
</feature>
<evidence type="ECO:0000256" key="2">
    <source>
        <dbReference type="SAM" id="Coils"/>
    </source>
</evidence>
<dbReference type="AlphaFoldDB" id="A0A326UE80"/>
<dbReference type="SUPFAM" id="SSF48452">
    <property type="entry name" value="TPR-like"/>
    <property type="match status" value="1"/>
</dbReference>
<feature type="repeat" description="TPR" evidence="1">
    <location>
        <begin position="646"/>
        <end position="679"/>
    </location>
</feature>
<dbReference type="SMART" id="SM00028">
    <property type="entry name" value="TPR"/>
    <property type="match status" value="4"/>
</dbReference>
<dbReference type="InterPro" id="IPR019734">
    <property type="entry name" value="TPR_rpt"/>
</dbReference>
<organism evidence="3 4">
    <name type="scientific">Thermosporothrix hazakensis</name>
    <dbReference type="NCBI Taxonomy" id="644383"/>
    <lineage>
        <taxon>Bacteria</taxon>
        <taxon>Bacillati</taxon>
        <taxon>Chloroflexota</taxon>
        <taxon>Ktedonobacteria</taxon>
        <taxon>Ktedonobacterales</taxon>
        <taxon>Thermosporotrichaceae</taxon>
        <taxon>Thermosporothrix</taxon>
    </lineage>
</organism>
<dbReference type="PROSITE" id="PS50293">
    <property type="entry name" value="TPR_REGION"/>
    <property type="match status" value="1"/>
</dbReference>
<dbReference type="EMBL" id="QKUF01000001">
    <property type="protein sequence ID" value="PZW36344.1"/>
    <property type="molecule type" value="Genomic_DNA"/>
</dbReference>
<keyword evidence="2" id="KW-0175">Coiled coil</keyword>
<protein>
    <submittedName>
        <fullName evidence="3">Flp pilus assembly protein TadD</fullName>
    </submittedName>
</protein>
<feature type="repeat" description="TPR" evidence="1">
    <location>
        <begin position="749"/>
        <end position="782"/>
    </location>
</feature>
<name>A0A326UE80_THEHA</name>
<dbReference type="PANTHER" id="PTHR44216:SF3">
    <property type="entry name" value="PROTEIN O-MANNOSYL-TRANSFERASE TMTC2"/>
    <property type="match status" value="1"/>
</dbReference>
<dbReference type="Proteomes" id="UP000248806">
    <property type="component" value="Unassembled WGS sequence"/>
</dbReference>